<dbReference type="InterPro" id="IPR036748">
    <property type="entry name" value="MTH938-like_sf"/>
</dbReference>
<dbReference type="Pfam" id="PF04430">
    <property type="entry name" value="DUF498"/>
    <property type="match status" value="1"/>
</dbReference>
<dbReference type="OrthoDB" id="20681at2759"/>
<dbReference type="PANTHER" id="PTHR21192">
    <property type="entry name" value="NUCLEAR PROTEIN E3-3"/>
    <property type="match status" value="1"/>
</dbReference>
<accession>A0A9N8VS40</accession>
<dbReference type="AlphaFoldDB" id="A0A9N8VS40"/>
<name>A0A9N8VS40_9GLOM</name>
<dbReference type="Proteomes" id="UP000789572">
    <property type="component" value="Unassembled WGS sequence"/>
</dbReference>
<keyword evidence="6" id="KW-1185">Reference proteome</keyword>
<keyword evidence="3" id="KW-0496">Mitochondrion</keyword>
<reference evidence="5" key="1">
    <citation type="submission" date="2021-06" db="EMBL/GenBank/DDBJ databases">
        <authorList>
            <person name="Kallberg Y."/>
            <person name="Tangrot J."/>
            <person name="Rosling A."/>
        </authorList>
    </citation>
    <scope>NUCLEOTIDE SEQUENCE</scope>
    <source>
        <strain evidence="5">IA702</strain>
    </source>
</reference>
<protein>
    <recommendedName>
        <fullName evidence="2">NADH dehydrogenase [ubiquinone] 1 alpha subcomplex assembly factor 3</fullName>
    </recommendedName>
</protein>
<dbReference type="GO" id="GO:0032981">
    <property type="term" value="P:mitochondrial respiratory chain complex I assembly"/>
    <property type="evidence" value="ECO:0007669"/>
    <property type="project" value="InterPro"/>
</dbReference>
<dbReference type="Gene3D" id="3.40.1230.10">
    <property type="entry name" value="MTH938-like"/>
    <property type="match status" value="1"/>
</dbReference>
<evidence type="ECO:0000256" key="4">
    <source>
        <dbReference type="ARBA" id="ARBA00049984"/>
    </source>
</evidence>
<dbReference type="PANTHER" id="PTHR21192:SF2">
    <property type="entry name" value="NADH DEHYDROGENASE [UBIQUINONE] 1 ALPHA SUBCOMPLEX ASSEMBLY FACTOR 3"/>
    <property type="match status" value="1"/>
</dbReference>
<organism evidence="5 6">
    <name type="scientific">Paraglomus occultum</name>
    <dbReference type="NCBI Taxonomy" id="144539"/>
    <lineage>
        <taxon>Eukaryota</taxon>
        <taxon>Fungi</taxon>
        <taxon>Fungi incertae sedis</taxon>
        <taxon>Mucoromycota</taxon>
        <taxon>Glomeromycotina</taxon>
        <taxon>Glomeromycetes</taxon>
        <taxon>Paraglomerales</taxon>
        <taxon>Paraglomeraceae</taxon>
        <taxon>Paraglomus</taxon>
    </lineage>
</organism>
<comment type="similarity">
    <text evidence="4">Belongs to the NDUFAF3 family.</text>
</comment>
<evidence type="ECO:0000256" key="1">
    <source>
        <dbReference type="ARBA" id="ARBA00004173"/>
    </source>
</evidence>
<dbReference type="EMBL" id="CAJVPJ010000020">
    <property type="protein sequence ID" value="CAG8457994.1"/>
    <property type="molecule type" value="Genomic_DNA"/>
</dbReference>
<proteinExistence type="inferred from homology"/>
<dbReference type="GO" id="GO:0005743">
    <property type="term" value="C:mitochondrial inner membrane"/>
    <property type="evidence" value="ECO:0007669"/>
    <property type="project" value="TreeGrafter"/>
</dbReference>
<dbReference type="SUPFAM" id="SSF64076">
    <property type="entry name" value="MTH938-like"/>
    <property type="match status" value="1"/>
</dbReference>
<sequence length="146" mass="16195">MASAFHNMFDDSATRSVTLVKQIRDDGFLLSSNVRLFGPVILLNGDVFLWDVPQNSKLSDEWNVDFMKIFEVIVPKPELLIVGTGKSIVPIAPKIRQYIHKLGMQIEILDTKNASSTFNVLTEEGRRVAAALLPLKPTSARTGKAL</sequence>
<evidence type="ECO:0000313" key="5">
    <source>
        <dbReference type="EMBL" id="CAG8457994.1"/>
    </source>
</evidence>
<dbReference type="InterPro" id="IPR007523">
    <property type="entry name" value="NDUFAF3/AAMDC"/>
</dbReference>
<evidence type="ECO:0000313" key="6">
    <source>
        <dbReference type="Proteomes" id="UP000789572"/>
    </source>
</evidence>
<dbReference type="InterPro" id="IPR034095">
    <property type="entry name" value="NDUF3"/>
</dbReference>
<evidence type="ECO:0000256" key="2">
    <source>
        <dbReference type="ARBA" id="ARBA00021776"/>
    </source>
</evidence>
<dbReference type="CDD" id="cd05125">
    <property type="entry name" value="Mth938_2P1-like"/>
    <property type="match status" value="1"/>
</dbReference>
<evidence type="ECO:0000256" key="3">
    <source>
        <dbReference type="ARBA" id="ARBA00023128"/>
    </source>
</evidence>
<gene>
    <name evidence="5" type="ORF">POCULU_LOCUS403</name>
</gene>
<comment type="subcellular location">
    <subcellularLocation>
        <location evidence="1">Mitochondrion</location>
    </subcellularLocation>
</comment>
<comment type="caution">
    <text evidence="5">The sequence shown here is derived from an EMBL/GenBank/DDBJ whole genome shotgun (WGS) entry which is preliminary data.</text>
</comment>